<protein>
    <submittedName>
        <fullName evidence="2">Metallo-dependent phosphatase</fullName>
    </submittedName>
</protein>
<dbReference type="PANTHER" id="PTHR11575">
    <property type="entry name" value="5'-NUCLEOTIDASE-RELATED"/>
    <property type="match status" value="1"/>
</dbReference>
<dbReference type="AlphaFoldDB" id="A0A4S8KKZ1"/>
<evidence type="ECO:0000313" key="3">
    <source>
        <dbReference type="Proteomes" id="UP000297245"/>
    </source>
</evidence>
<evidence type="ECO:0000313" key="2">
    <source>
        <dbReference type="EMBL" id="THU76170.1"/>
    </source>
</evidence>
<dbReference type="InterPro" id="IPR029052">
    <property type="entry name" value="Metallo-depent_PP-like"/>
</dbReference>
<dbReference type="InterPro" id="IPR006179">
    <property type="entry name" value="5_nucleotidase/apyrase"/>
</dbReference>
<proteinExistence type="predicted"/>
<dbReference type="PANTHER" id="PTHR11575:SF48">
    <property type="entry name" value="5'-NUCLEOTIDASE"/>
    <property type="match status" value="1"/>
</dbReference>
<dbReference type="GO" id="GO:0009166">
    <property type="term" value="P:nucleotide catabolic process"/>
    <property type="evidence" value="ECO:0007669"/>
    <property type="project" value="InterPro"/>
</dbReference>
<dbReference type="EMBL" id="ML181112">
    <property type="protein sequence ID" value="THU76170.1"/>
    <property type="molecule type" value="Genomic_DNA"/>
</dbReference>
<name>A0A4S8KKZ1_DENBC</name>
<sequence length="247" mass="27171">MSQTKQLNIVHWNDVYNISPQKPNPQSSETFDVSQFAQIVNDIRAKWSVDPDGKKNGLSFFSGDLFSPSVESSITRGSQMVPVMNYIAPDVALAGNHDFDFGYPQLVELAKDCNFPWLLSNITDSNTSKIPAGLQEFSIIERAGLKIGVVGLVGKDWIEAVASWPPNFVYKDLVEAGLELSKRLRDPAGEYKCDLILALTHCRLPHDIEIAKKLGALSPNAQKANSIASTHGVDIILGGHDHFLLRV</sequence>
<dbReference type="Gene3D" id="3.60.21.10">
    <property type="match status" value="1"/>
</dbReference>
<keyword evidence="3" id="KW-1185">Reference proteome</keyword>
<dbReference type="InterPro" id="IPR004843">
    <property type="entry name" value="Calcineurin-like_PHP"/>
</dbReference>
<evidence type="ECO:0000259" key="1">
    <source>
        <dbReference type="Pfam" id="PF00149"/>
    </source>
</evidence>
<gene>
    <name evidence="2" type="ORF">K435DRAFT_974531</name>
</gene>
<dbReference type="Proteomes" id="UP000297245">
    <property type="component" value="Unassembled WGS sequence"/>
</dbReference>
<dbReference type="SUPFAM" id="SSF56300">
    <property type="entry name" value="Metallo-dependent phosphatases"/>
    <property type="match status" value="1"/>
</dbReference>
<dbReference type="Pfam" id="PF00149">
    <property type="entry name" value="Metallophos"/>
    <property type="match status" value="1"/>
</dbReference>
<accession>A0A4S8KKZ1</accession>
<dbReference type="GO" id="GO:0016787">
    <property type="term" value="F:hydrolase activity"/>
    <property type="evidence" value="ECO:0007669"/>
    <property type="project" value="InterPro"/>
</dbReference>
<feature type="domain" description="Calcineurin-like phosphoesterase" evidence="1">
    <location>
        <begin position="10"/>
        <end position="242"/>
    </location>
</feature>
<organism evidence="2 3">
    <name type="scientific">Dendrothele bispora (strain CBS 962.96)</name>
    <dbReference type="NCBI Taxonomy" id="1314807"/>
    <lineage>
        <taxon>Eukaryota</taxon>
        <taxon>Fungi</taxon>
        <taxon>Dikarya</taxon>
        <taxon>Basidiomycota</taxon>
        <taxon>Agaricomycotina</taxon>
        <taxon>Agaricomycetes</taxon>
        <taxon>Agaricomycetidae</taxon>
        <taxon>Agaricales</taxon>
        <taxon>Agaricales incertae sedis</taxon>
        <taxon>Dendrothele</taxon>
    </lineage>
</organism>
<dbReference type="OrthoDB" id="10252235at2759"/>
<reference evidence="2 3" key="1">
    <citation type="journal article" date="2019" name="Nat. Ecol. Evol.">
        <title>Megaphylogeny resolves global patterns of mushroom evolution.</title>
        <authorList>
            <person name="Varga T."/>
            <person name="Krizsan K."/>
            <person name="Foldi C."/>
            <person name="Dima B."/>
            <person name="Sanchez-Garcia M."/>
            <person name="Sanchez-Ramirez S."/>
            <person name="Szollosi G.J."/>
            <person name="Szarkandi J.G."/>
            <person name="Papp V."/>
            <person name="Albert L."/>
            <person name="Andreopoulos W."/>
            <person name="Angelini C."/>
            <person name="Antonin V."/>
            <person name="Barry K.W."/>
            <person name="Bougher N.L."/>
            <person name="Buchanan P."/>
            <person name="Buyck B."/>
            <person name="Bense V."/>
            <person name="Catcheside P."/>
            <person name="Chovatia M."/>
            <person name="Cooper J."/>
            <person name="Damon W."/>
            <person name="Desjardin D."/>
            <person name="Finy P."/>
            <person name="Geml J."/>
            <person name="Haridas S."/>
            <person name="Hughes K."/>
            <person name="Justo A."/>
            <person name="Karasinski D."/>
            <person name="Kautmanova I."/>
            <person name="Kiss B."/>
            <person name="Kocsube S."/>
            <person name="Kotiranta H."/>
            <person name="LaButti K.M."/>
            <person name="Lechner B.E."/>
            <person name="Liimatainen K."/>
            <person name="Lipzen A."/>
            <person name="Lukacs Z."/>
            <person name="Mihaltcheva S."/>
            <person name="Morgado L.N."/>
            <person name="Niskanen T."/>
            <person name="Noordeloos M.E."/>
            <person name="Ohm R.A."/>
            <person name="Ortiz-Santana B."/>
            <person name="Ovrebo C."/>
            <person name="Racz N."/>
            <person name="Riley R."/>
            <person name="Savchenko A."/>
            <person name="Shiryaev A."/>
            <person name="Soop K."/>
            <person name="Spirin V."/>
            <person name="Szebenyi C."/>
            <person name="Tomsovsky M."/>
            <person name="Tulloss R.E."/>
            <person name="Uehling J."/>
            <person name="Grigoriev I.V."/>
            <person name="Vagvolgyi C."/>
            <person name="Papp T."/>
            <person name="Martin F.M."/>
            <person name="Miettinen O."/>
            <person name="Hibbett D.S."/>
            <person name="Nagy L.G."/>
        </authorList>
    </citation>
    <scope>NUCLEOTIDE SEQUENCE [LARGE SCALE GENOMIC DNA]</scope>
    <source>
        <strain evidence="2 3">CBS 962.96</strain>
    </source>
</reference>